<keyword evidence="7" id="KW-1185">Reference proteome</keyword>
<organism evidence="6 7">
    <name type="scientific">Solea senegalensis</name>
    <name type="common">Senegalese sole</name>
    <dbReference type="NCBI Taxonomy" id="28829"/>
    <lineage>
        <taxon>Eukaryota</taxon>
        <taxon>Metazoa</taxon>
        <taxon>Chordata</taxon>
        <taxon>Craniata</taxon>
        <taxon>Vertebrata</taxon>
        <taxon>Euteleostomi</taxon>
        <taxon>Actinopterygii</taxon>
        <taxon>Neopterygii</taxon>
        <taxon>Teleostei</taxon>
        <taxon>Neoteleostei</taxon>
        <taxon>Acanthomorphata</taxon>
        <taxon>Carangaria</taxon>
        <taxon>Pleuronectiformes</taxon>
        <taxon>Pleuronectoidei</taxon>
        <taxon>Soleidae</taxon>
        <taxon>Solea</taxon>
    </lineage>
</organism>
<evidence type="ECO:0000256" key="2">
    <source>
        <dbReference type="ARBA" id="ARBA00022771"/>
    </source>
</evidence>
<reference evidence="6 7" key="1">
    <citation type="journal article" date="2021" name="Sci. Rep.">
        <title>Chromosome anchoring in Senegalese sole (Solea senegalensis) reveals sex-associated markers and genome rearrangements in flatfish.</title>
        <authorList>
            <person name="Guerrero-Cozar I."/>
            <person name="Gomez-Garrido J."/>
            <person name="Berbel C."/>
            <person name="Martinez-Blanch J.F."/>
            <person name="Alioto T."/>
            <person name="Claros M.G."/>
            <person name="Gagnaire P.A."/>
            <person name="Manchado M."/>
        </authorList>
    </citation>
    <scope>NUCLEOTIDE SEQUENCE [LARGE SCALE GENOMIC DNA]</scope>
    <source>
        <strain evidence="6">Sse05_10M</strain>
    </source>
</reference>
<dbReference type="InterPro" id="IPR031946">
    <property type="entry name" value="KIAA1045_Zf_RING"/>
</dbReference>
<comment type="caution">
    <text evidence="6">The sequence shown here is derived from an EMBL/GenBank/DDBJ whole genome shotgun (WGS) entry which is preliminary data.</text>
</comment>
<dbReference type="GO" id="GO:0005634">
    <property type="term" value="C:nucleus"/>
    <property type="evidence" value="ECO:0007669"/>
    <property type="project" value="TreeGrafter"/>
</dbReference>
<keyword evidence="2" id="KW-0863">Zinc-finger</keyword>
<evidence type="ECO:0000313" key="6">
    <source>
        <dbReference type="EMBL" id="KAG7453611.1"/>
    </source>
</evidence>
<feature type="compositionally biased region" description="Polar residues" evidence="4">
    <location>
        <begin position="73"/>
        <end position="83"/>
    </location>
</feature>
<sequence>MGVLMSKKQQVEKVQKCTAVVSAFQAGIKDRPPTTKPADGEEEESDGPARTSANPEEKNKDEADKEEMEGNAAPSTSRQASLQTRDECKVNQEAWSRLRDGKGVEPEDLDKTHQLTPPAFVRPKREADDDQPVEVELEKKEQPPRDEMCDVCEVWTADDLFPCRICTRVFHDGCLRELGYLRAEALQEMRDTAHTVPGWSCYYCDNLNLLLTEEEMYSLMETFKQCKIIPESCLVSDELLQYRHFVSKLQFDKDLTDEQEEEVLGQFAALDPEKKGHIEWSDFLYFESLAMLRKFRTENSMVRLLTAKERDKARSVFLGLHLDKDGMITRAECRQAQQSWFHNLNKDSQSCNVR</sequence>
<dbReference type="EMBL" id="JAGKHQ010001827">
    <property type="protein sequence ID" value="KAG7453611.1"/>
    <property type="molecule type" value="Genomic_DNA"/>
</dbReference>
<dbReference type="GO" id="GO:0005737">
    <property type="term" value="C:cytoplasm"/>
    <property type="evidence" value="ECO:0007669"/>
    <property type="project" value="TreeGrafter"/>
</dbReference>
<dbReference type="PANTHER" id="PTHR46453:SF4">
    <property type="entry name" value="PHD FINGER PROTEIN 24"/>
    <property type="match status" value="1"/>
</dbReference>
<name>A0AAV6PA35_SOLSE</name>
<dbReference type="GO" id="GO:0008270">
    <property type="term" value="F:zinc ion binding"/>
    <property type="evidence" value="ECO:0007669"/>
    <property type="project" value="UniProtKB-KW"/>
</dbReference>
<dbReference type="GO" id="GO:0003714">
    <property type="term" value="F:transcription corepressor activity"/>
    <property type="evidence" value="ECO:0007669"/>
    <property type="project" value="TreeGrafter"/>
</dbReference>
<feature type="region of interest" description="Disordered" evidence="4">
    <location>
        <begin position="23"/>
        <end position="88"/>
    </location>
</feature>
<evidence type="ECO:0000259" key="5">
    <source>
        <dbReference type="Pfam" id="PF16744"/>
    </source>
</evidence>
<keyword evidence="1" id="KW-0479">Metal-binding</keyword>
<keyword evidence="3" id="KW-0862">Zinc</keyword>
<gene>
    <name evidence="6" type="ORF">JOB18_016933</name>
</gene>
<dbReference type="Pfam" id="PF16744">
    <property type="entry name" value="zf-RING_15"/>
    <property type="match status" value="1"/>
</dbReference>
<evidence type="ECO:0000256" key="1">
    <source>
        <dbReference type="ARBA" id="ARBA00022723"/>
    </source>
</evidence>
<evidence type="ECO:0000256" key="3">
    <source>
        <dbReference type="ARBA" id="ARBA00022833"/>
    </source>
</evidence>
<dbReference type="PANTHER" id="PTHR46453">
    <property type="entry name" value="PROTEIN KINASE C-BINDING PROTEIN 1"/>
    <property type="match status" value="1"/>
</dbReference>
<evidence type="ECO:0000313" key="7">
    <source>
        <dbReference type="Proteomes" id="UP000693946"/>
    </source>
</evidence>
<dbReference type="Proteomes" id="UP000693946">
    <property type="component" value="Unassembled WGS sequence"/>
</dbReference>
<feature type="domain" description="KIAA1045 RING finger" evidence="5">
    <location>
        <begin position="144"/>
        <end position="214"/>
    </location>
</feature>
<feature type="region of interest" description="Disordered" evidence="4">
    <location>
        <begin position="96"/>
        <end position="115"/>
    </location>
</feature>
<accession>A0AAV6PA35</accession>
<feature type="compositionally biased region" description="Basic and acidic residues" evidence="4">
    <location>
        <begin position="96"/>
        <end position="113"/>
    </location>
</feature>
<dbReference type="AlphaFoldDB" id="A0AAV6PA35"/>
<proteinExistence type="predicted"/>
<protein>
    <recommendedName>
        <fullName evidence="5">KIAA1045 RING finger domain-containing protein</fullName>
    </recommendedName>
</protein>
<evidence type="ECO:0000256" key="4">
    <source>
        <dbReference type="SAM" id="MobiDB-lite"/>
    </source>
</evidence>